<proteinExistence type="predicted"/>
<gene>
    <name evidence="1" type="ORF">PPENT_87.1.T0850120</name>
</gene>
<name>A0A8S1WC01_9CILI</name>
<evidence type="ECO:0000313" key="2">
    <source>
        <dbReference type="Proteomes" id="UP000689195"/>
    </source>
</evidence>
<dbReference type="AlphaFoldDB" id="A0A8S1WC01"/>
<dbReference type="EMBL" id="CAJJDO010000085">
    <property type="protein sequence ID" value="CAD8185509.1"/>
    <property type="molecule type" value="Genomic_DNA"/>
</dbReference>
<dbReference type="Proteomes" id="UP000689195">
    <property type="component" value="Unassembled WGS sequence"/>
</dbReference>
<evidence type="ECO:0000313" key="1">
    <source>
        <dbReference type="EMBL" id="CAD8185509.1"/>
    </source>
</evidence>
<organism evidence="1 2">
    <name type="scientific">Paramecium pentaurelia</name>
    <dbReference type="NCBI Taxonomy" id="43138"/>
    <lineage>
        <taxon>Eukaryota</taxon>
        <taxon>Sar</taxon>
        <taxon>Alveolata</taxon>
        <taxon>Ciliophora</taxon>
        <taxon>Intramacronucleata</taxon>
        <taxon>Oligohymenophorea</taxon>
        <taxon>Peniculida</taxon>
        <taxon>Parameciidae</taxon>
        <taxon>Paramecium</taxon>
    </lineage>
</organism>
<reference evidence="1" key="1">
    <citation type="submission" date="2021-01" db="EMBL/GenBank/DDBJ databases">
        <authorList>
            <consortium name="Genoscope - CEA"/>
            <person name="William W."/>
        </authorList>
    </citation>
    <scope>NUCLEOTIDE SEQUENCE</scope>
</reference>
<keyword evidence="2" id="KW-1185">Reference proteome</keyword>
<sequence length="115" mass="14083">MMKKVNKMKQIHQIIQEMLKNQIKLSEILFHQQRLKLQHNHNSLIKIQEVSIINLKFKLKIKNHNQTLIQILTFINNPLYYLRYNRTNQIHQKLIIRKLMKSHLKDLLLKKINRI</sequence>
<protein>
    <submittedName>
        <fullName evidence="1">Uncharacterized protein</fullName>
    </submittedName>
</protein>
<comment type="caution">
    <text evidence="1">The sequence shown here is derived from an EMBL/GenBank/DDBJ whole genome shotgun (WGS) entry which is preliminary data.</text>
</comment>
<accession>A0A8S1WC01</accession>